<reference evidence="2" key="1">
    <citation type="journal article" date="2020" name="Stud. Mycol.">
        <title>101 Dothideomycetes genomes: a test case for predicting lifestyles and emergence of pathogens.</title>
        <authorList>
            <person name="Haridas S."/>
            <person name="Albert R."/>
            <person name="Binder M."/>
            <person name="Bloem J."/>
            <person name="Labutti K."/>
            <person name="Salamov A."/>
            <person name="Andreopoulos B."/>
            <person name="Baker S."/>
            <person name="Barry K."/>
            <person name="Bills G."/>
            <person name="Bluhm B."/>
            <person name="Cannon C."/>
            <person name="Castanera R."/>
            <person name="Culley D."/>
            <person name="Daum C."/>
            <person name="Ezra D."/>
            <person name="Gonzalez J."/>
            <person name="Henrissat B."/>
            <person name="Kuo A."/>
            <person name="Liang C."/>
            <person name="Lipzen A."/>
            <person name="Lutzoni F."/>
            <person name="Magnuson J."/>
            <person name="Mondo S."/>
            <person name="Nolan M."/>
            <person name="Ohm R."/>
            <person name="Pangilinan J."/>
            <person name="Park H.-J."/>
            <person name="Ramirez L."/>
            <person name="Alfaro M."/>
            <person name="Sun H."/>
            <person name="Tritt A."/>
            <person name="Yoshinaga Y."/>
            <person name="Zwiers L.-H."/>
            <person name="Turgeon B."/>
            <person name="Goodwin S."/>
            <person name="Spatafora J."/>
            <person name="Crous P."/>
            <person name="Grigoriev I."/>
        </authorList>
    </citation>
    <scope>NUCLEOTIDE SEQUENCE</scope>
    <source>
        <strain evidence="2">CBS 121167</strain>
    </source>
</reference>
<dbReference type="GeneID" id="54304587"/>
<protein>
    <submittedName>
        <fullName evidence="2">Uncharacterized protein</fullName>
    </submittedName>
</protein>
<feature type="region of interest" description="Disordered" evidence="1">
    <location>
        <begin position="474"/>
        <end position="511"/>
    </location>
</feature>
<gene>
    <name evidence="2" type="ORF">K452DRAFT_73730</name>
</gene>
<dbReference type="Proteomes" id="UP000799438">
    <property type="component" value="Unassembled WGS sequence"/>
</dbReference>
<evidence type="ECO:0000256" key="1">
    <source>
        <dbReference type="SAM" id="MobiDB-lite"/>
    </source>
</evidence>
<organism evidence="2 3">
    <name type="scientific">Aplosporella prunicola CBS 121167</name>
    <dbReference type="NCBI Taxonomy" id="1176127"/>
    <lineage>
        <taxon>Eukaryota</taxon>
        <taxon>Fungi</taxon>
        <taxon>Dikarya</taxon>
        <taxon>Ascomycota</taxon>
        <taxon>Pezizomycotina</taxon>
        <taxon>Dothideomycetes</taxon>
        <taxon>Dothideomycetes incertae sedis</taxon>
        <taxon>Botryosphaeriales</taxon>
        <taxon>Aplosporellaceae</taxon>
        <taxon>Aplosporella</taxon>
    </lineage>
</organism>
<accession>A0A6A6B6E7</accession>
<name>A0A6A6B6E7_9PEZI</name>
<feature type="compositionally biased region" description="Basic residues" evidence="1">
    <location>
        <begin position="130"/>
        <end position="141"/>
    </location>
</feature>
<keyword evidence="3" id="KW-1185">Reference proteome</keyword>
<feature type="region of interest" description="Disordered" evidence="1">
    <location>
        <begin position="129"/>
        <end position="151"/>
    </location>
</feature>
<feature type="region of interest" description="Disordered" evidence="1">
    <location>
        <begin position="205"/>
        <end position="226"/>
    </location>
</feature>
<dbReference type="AlphaFoldDB" id="A0A6A6B6E7"/>
<feature type="region of interest" description="Disordered" evidence="1">
    <location>
        <begin position="422"/>
        <end position="461"/>
    </location>
</feature>
<sequence>MGRIRWARPSAPLLVERRVGSPHQLLLVPPIPLEHPPPPAPPQQFSPYERDGRATWRRHDEPGPVGRRQPGRAGVCCFLCALAKQISAARRAGNKQFGGSDVKRLFRSPSKDRQAEVKPSCSRIPARSCLSRRRTRARAPRSAKLGGRSSSVALSNARHRWGSVLKKSERRRHRRVASLACRPMVSARALSCCLLFMLDSTPPSSSRRAPFPLPSPHPPIRLLPSSAARFPKKSRRWSASLTRGLTRADRASRLRRDGLPMREAVEPKHGIWSQRMPRSRGACSLLAPHAPPPQPACWRCCGCDSPPWSARPLGILGRPNPLYRDRPALLIARCARAQFHPIRNAGVARSLAARSSSFCFFWAATVAAAAAGFMQTGDLGRPRPPRSLISTWARSRPSLPTTRRPLVHRRPKALRRRFQNPSMQGKTGIHAPTPNPHRAPIPVRRWRKHGGDGGDGGSQLAGCLARWMRPETALRSVRASERAEQVGTNRSPAWALRPPTRDEGSAASYNQ</sequence>
<evidence type="ECO:0000313" key="2">
    <source>
        <dbReference type="EMBL" id="KAF2139218.1"/>
    </source>
</evidence>
<feature type="compositionally biased region" description="Pro residues" evidence="1">
    <location>
        <begin position="211"/>
        <end position="221"/>
    </location>
</feature>
<evidence type="ECO:0000313" key="3">
    <source>
        <dbReference type="Proteomes" id="UP000799438"/>
    </source>
</evidence>
<dbReference type="EMBL" id="ML995493">
    <property type="protein sequence ID" value="KAF2139218.1"/>
    <property type="molecule type" value="Genomic_DNA"/>
</dbReference>
<proteinExistence type="predicted"/>
<dbReference type="RefSeq" id="XP_033394931.1">
    <property type="nucleotide sequence ID" value="XM_033547080.1"/>
</dbReference>